<dbReference type="AlphaFoldDB" id="X1SC38"/>
<dbReference type="InterPro" id="IPR016195">
    <property type="entry name" value="Pol/histidinol_Pase-like"/>
</dbReference>
<accession>X1SC38</accession>
<feature type="domain" description="Polymerase/histidinol phosphatase N-terminal" evidence="1">
    <location>
        <begin position="4"/>
        <end position="71"/>
    </location>
</feature>
<dbReference type="Pfam" id="PF02811">
    <property type="entry name" value="PHP"/>
    <property type="match status" value="1"/>
</dbReference>
<dbReference type="Pfam" id="PF07733">
    <property type="entry name" value="DNA_pol3_alpha"/>
    <property type="match status" value="1"/>
</dbReference>
<dbReference type="NCBIfam" id="TIGR00594">
    <property type="entry name" value="polc"/>
    <property type="match status" value="1"/>
</dbReference>
<organism evidence="2">
    <name type="scientific">marine sediment metagenome</name>
    <dbReference type="NCBI Taxonomy" id="412755"/>
    <lineage>
        <taxon>unclassified sequences</taxon>
        <taxon>metagenomes</taxon>
        <taxon>ecological metagenomes</taxon>
    </lineage>
</organism>
<reference evidence="2" key="1">
    <citation type="journal article" date="2014" name="Front. Microbiol.">
        <title>High frequency of phylogenetically diverse reductive dehalogenase-homologous genes in deep subseafloor sedimentary metagenomes.</title>
        <authorList>
            <person name="Kawai M."/>
            <person name="Futagami T."/>
            <person name="Toyoda A."/>
            <person name="Takaki Y."/>
            <person name="Nishi S."/>
            <person name="Hori S."/>
            <person name="Arai W."/>
            <person name="Tsubouchi T."/>
            <person name="Morono Y."/>
            <person name="Uchiyama I."/>
            <person name="Ito T."/>
            <person name="Fujiyama A."/>
            <person name="Inagaki F."/>
            <person name="Takami H."/>
        </authorList>
    </citation>
    <scope>NUCLEOTIDE SEQUENCE</scope>
    <source>
        <strain evidence="2">Expedition CK06-06</strain>
    </source>
</reference>
<dbReference type="PANTHER" id="PTHR32294">
    <property type="entry name" value="DNA POLYMERASE III SUBUNIT ALPHA"/>
    <property type="match status" value="1"/>
</dbReference>
<dbReference type="GO" id="GO:0006260">
    <property type="term" value="P:DNA replication"/>
    <property type="evidence" value="ECO:0007669"/>
    <property type="project" value="InterPro"/>
</dbReference>
<evidence type="ECO:0000313" key="2">
    <source>
        <dbReference type="EMBL" id="GAI65344.1"/>
    </source>
</evidence>
<evidence type="ECO:0000259" key="1">
    <source>
        <dbReference type="SMART" id="SM00481"/>
    </source>
</evidence>
<dbReference type="SMART" id="SM00481">
    <property type="entry name" value="POLIIIAc"/>
    <property type="match status" value="1"/>
</dbReference>
<dbReference type="InterPro" id="IPR004805">
    <property type="entry name" value="DnaE2/DnaE/PolC"/>
</dbReference>
<dbReference type="InterPro" id="IPR004013">
    <property type="entry name" value="PHP_dom"/>
</dbReference>
<sequence length="421" mass="47817">MEMVHLHVHSQYSMQDGLCSLDDLVKQAAKFNMKAVALTDHDGLYGAIKFYKKAKKAGIKPIIGCEIRIKDNQKSNQTYHLILLVKDKKGYSNLCQIITRAHLSNHGSIPAIEKEILAKYSKEIIGLSGCDKGEIPSLLSQKKTKRAEKAACWYQQIFGKENFYLELSFHGLSKEKEINSKLIEIGRRLNILVVATNNVHYLKKNQAPSQGLLNKIANLGTKERFYHQKLETNEYYFKSPSEMGKIFSQEPQVLKNSIEIAEKCNLELNLGKIHLPAYPLPSSCSAADYLKKFCLKGLKKYYPAPSPEVTKRLQYELKIINQMGFAGYFLIVRDIVRFAKQNNIPVGPGKGSSAGSLVSYLLNITEVDPLKYQLFFERFLNPERIDLPDIDIDFGQLGREKVISYIFKKFGNNRVTHVSTI</sequence>
<protein>
    <recommendedName>
        <fullName evidence="1">Polymerase/histidinol phosphatase N-terminal domain-containing protein</fullName>
    </recommendedName>
</protein>
<dbReference type="CDD" id="cd12113">
    <property type="entry name" value="PHP_PolIIIA_DnaE3"/>
    <property type="match status" value="1"/>
</dbReference>
<feature type="non-terminal residue" evidence="2">
    <location>
        <position position="421"/>
    </location>
</feature>
<dbReference type="EMBL" id="BARW01001912">
    <property type="protein sequence ID" value="GAI65344.1"/>
    <property type="molecule type" value="Genomic_DNA"/>
</dbReference>
<comment type="caution">
    <text evidence="2">The sequence shown here is derived from an EMBL/GenBank/DDBJ whole genome shotgun (WGS) entry which is preliminary data.</text>
</comment>
<dbReference type="Gene3D" id="3.20.20.140">
    <property type="entry name" value="Metal-dependent hydrolases"/>
    <property type="match status" value="1"/>
</dbReference>
<dbReference type="InterPro" id="IPR003141">
    <property type="entry name" value="Pol/His_phosphatase_N"/>
</dbReference>
<dbReference type="SUPFAM" id="SSF89550">
    <property type="entry name" value="PHP domain-like"/>
    <property type="match status" value="1"/>
</dbReference>
<name>X1SC38_9ZZZZ</name>
<dbReference type="InterPro" id="IPR011708">
    <property type="entry name" value="DNA_pol3_alpha_NTPase_dom"/>
</dbReference>
<proteinExistence type="predicted"/>
<gene>
    <name evidence="2" type="ORF">S12H4_05690</name>
</gene>
<dbReference type="GO" id="GO:0008408">
    <property type="term" value="F:3'-5' exonuclease activity"/>
    <property type="evidence" value="ECO:0007669"/>
    <property type="project" value="InterPro"/>
</dbReference>